<comment type="similarity">
    <text evidence="3 10">Belongs to the acyl-CoA dehydrogenase family.</text>
</comment>
<dbReference type="InterPro" id="IPR037069">
    <property type="entry name" value="AcylCoA_DH/ox_N_sf"/>
</dbReference>
<gene>
    <name evidence="14" type="ORF">ABGN05_16695</name>
</gene>
<dbReference type="Gene3D" id="1.10.540.10">
    <property type="entry name" value="Acyl-CoA dehydrogenase/oxidase, N-terminal domain"/>
    <property type="match status" value="1"/>
</dbReference>
<evidence type="ECO:0000256" key="6">
    <source>
        <dbReference type="ARBA" id="ARBA00023002"/>
    </source>
</evidence>
<dbReference type="InterPro" id="IPR009075">
    <property type="entry name" value="AcylCo_DH/oxidase_C"/>
</dbReference>
<dbReference type="InterPro" id="IPR009100">
    <property type="entry name" value="AcylCoA_DH/oxidase_NM_dom_sf"/>
</dbReference>
<keyword evidence="6 10" id="KW-0560">Oxidoreductase</keyword>
<protein>
    <recommendedName>
        <fullName evidence="8">Acyl-[acyl-carrier-protein] dehydrogenase MbtN</fullName>
    </recommendedName>
    <alternativeName>
        <fullName evidence="9">Mycobactin synthase protein N</fullName>
    </alternativeName>
</protein>
<dbReference type="PROSITE" id="PS00072">
    <property type="entry name" value="ACYL_COA_DH_1"/>
    <property type="match status" value="1"/>
</dbReference>
<evidence type="ECO:0000256" key="3">
    <source>
        <dbReference type="ARBA" id="ARBA00009347"/>
    </source>
</evidence>
<evidence type="ECO:0000256" key="9">
    <source>
        <dbReference type="ARBA" id="ARBA00042660"/>
    </source>
</evidence>
<keyword evidence="5 10" id="KW-0274">FAD</keyword>
<evidence type="ECO:0000259" key="11">
    <source>
        <dbReference type="Pfam" id="PF00441"/>
    </source>
</evidence>
<accession>A0ABV3SKR5</accession>
<dbReference type="SUPFAM" id="SSF47203">
    <property type="entry name" value="Acyl-CoA dehydrogenase C-terminal domain-like"/>
    <property type="match status" value="1"/>
</dbReference>
<evidence type="ECO:0000259" key="12">
    <source>
        <dbReference type="Pfam" id="PF02770"/>
    </source>
</evidence>
<dbReference type="Proteomes" id="UP001556692">
    <property type="component" value="Unassembled WGS sequence"/>
</dbReference>
<dbReference type="InterPro" id="IPR013786">
    <property type="entry name" value="AcylCoA_DH/ox_N"/>
</dbReference>
<dbReference type="InterPro" id="IPR036250">
    <property type="entry name" value="AcylCo_DH-like_C"/>
</dbReference>
<dbReference type="InterPro" id="IPR006089">
    <property type="entry name" value="Acyl-CoA_DH_CS"/>
</dbReference>
<evidence type="ECO:0000313" key="15">
    <source>
        <dbReference type="Proteomes" id="UP001556692"/>
    </source>
</evidence>
<name>A0ABV3SKR5_9HYPH</name>
<evidence type="ECO:0000256" key="7">
    <source>
        <dbReference type="ARBA" id="ARBA00037085"/>
    </source>
</evidence>
<dbReference type="SUPFAM" id="SSF56645">
    <property type="entry name" value="Acyl-CoA dehydrogenase NM domain-like"/>
    <property type="match status" value="1"/>
</dbReference>
<dbReference type="InterPro" id="IPR050741">
    <property type="entry name" value="Acyl-CoA_dehydrogenase"/>
</dbReference>
<dbReference type="InterPro" id="IPR046373">
    <property type="entry name" value="Acyl-CoA_Oxase/DH_mid-dom_sf"/>
</dbReference>
<evidence type="ECO:0000313" key="14">
    <source>
        <dbReference type="EMBL" id="MEX0407299.1"/>
    </source>
</evidence>
<dbReference type="Pfam" id="PF02771">
    <property type="entry name" value="Acyl-CoA_dh_N"/>
    <property type="match status" value="1"/>
</dbReference>
<reference evidence="14 15" key="1">
    <citation type="submission" date="2024-05" db="EMBL/GenBank/DDBJ databases">
        <authorList>
            <person name="Jiang F."/>
        </authorList>
    </citation>
    <scope>NUCLEOTIDE SEQUENCE [LARGE SCALE GENOMIC DNA]</scope>
    <source>
        <strain evidence="14 15">LZ166</strain>
    </source>
</reference>
<comment type="caution">
    <text evidence="14">The sequence shown here is derived from an EMBL/GenBank/DDBJ whole genome shotgun (WGS) entry which is preliminary data.</text>
</comment>
<dbReference type="Pfam" id="PF00441">
    <property type="entry name" value="Acyl-CoA_dh_1"/>
    <property type="match status" value="1"/>
</dbReference>
<dbReference type="InterPro" id="IPR006091">
    <property type="entry name" value="Acyl-CoA_Oxase/DH_mid-dom"/>
</dbReference>
<evidence type="ECO:0000256" key="1">
    <source>
        <dbReference type="ARBA" id="ARBA00001974"/>
    </source>
</evidence>
<dbReference type="PANTHER" id="PTHR48083:SF20">
    <property type="entry name" value="LONG-CHAIN SPECIFIC ACYL-COA DEHYDROGENASE, MITOCHONDRIAL"/>
    <property type="match status" value="1"/>
</dbReference>
<feature type="domain" description="Acyl-CoA dehydrogenase/oxidase C-terminal" evidence="11">
    <location>
        <begin position="230"/>
        <end position="378"/>
    </location>
</feature>
<evidence type="ECO:0000256" key="8">
    <source>
        <dbReference type="ARBA" id="ARBA00040394"/>
    </source>
</evidence>
<feature type="domain" description="Acyl-CoA oxidase/dehydrogenase middle" evidence="12">
    <location>
        <begin position="123"/>
        <end position="218"/>
    </location>
</feature>
<evidence type="ECO:0000256" key="10">
    <source>
        <dbReference type="RuleBase" id="RU362125"/>
    </source>
</evidence>
<comment type="cofactor">
    <cofactor evidence="1 10">
        <name>FAD</name>
        <dbReference type="ChEBI" id="CHEBI:57692"/>
    </cofactor>
</comment>
<organism evidence="14 15">
    <name type="scientific">Aquibium pacificus</name>
    <dbReference type="NCBI Taxonomy" id="3153579"/>
    <lineage>
        <taxon>Bacteria</taxon>
        <taxon>Pseudomonadati</taxon>
        <taxon>Pseudomonadota</taxon>
        <taxon>Alphaproteobacteria</taxon>
        <taxon>Hyphomicrobiales</taxon>
        <taxon>Phyllobacteriaceae</taxon>
        <taxon>Aquibium</taxon>
    </lineage>
</organism>
<evidence type="ECO:0000256" key="2">
    <source>
        <dbReference type="ARBA" id="ARBA00005102"/>
    </source>
</evidence>
<dbReference type="RefSeq" id="WP_367955183.1">
    <property type="nucleotide sequence ID" value="NZ_JBDPGJ010000004.1"/>
</dbReference>
<dbReference type="Pfam" id="PF02770">
    <property type="entry name" value="Acyl-CoA_dh_M"/>
    <property type="match status" value="1"/>
</dbReference>
<keyword evidence="4 10" id="KW-0285">Flavoprotein</keyword>
<comment type="function">
    <text evidence="7">Catalyzes the dehydrogenation at the alpha-beta position of ACP-bound acyl chains. This results in the introduction of a double bond in the lipidic chain, which is further transferred to the epsilon-amino group of lysine residue in the mycobactin core by MbtK.</text>
</comment>
<dbReference type="PANTHER" id="PTHR48083">
    <property type="entry name" value="MEDIUM-CHAIN SPECIFIC ACYL-COA DEHYDROGENASE, MITOCHONDRIAL-RELATED"/>
    <property type="match status" value="1"/>
</dbReference>
<evidence type="ECO:0000259" key="13">
    <source>
        <dbReference type="Pfam" id="PF02771"/>
    </source>
</evidence>
<comment type="pathway">
    <text evidence="2">Siderophore biosynthesis; mycobactin biosynthesis.</text>
</comment>
<keyword evidence="15" id="KW-1185">Reference proteome</keyword>
<dbReference type="EMBL" id="JBDPGJ010000004">
    <property type="protein sequence ID" value="MEX0407299.1"/>
    <property type="molecule type" value="Genomic_DNA"/>
</dbReference>
<sequence length="385" mass="42510">MIPRTLFSEEHEMFRSSVRRFVEREVVPYHAAWEEAGQVPREAWLKAGEAGLLCCNVPAEWGGVGAGFLFSAIVIEELARVGASAPSWSLHSDIVAPYLVDFGSDELRRRWLPAMTRGEAIAAVAMTEPSGGSDLRSIRTRAMRKGDRFVLNGQKVFITNGISADLVVVACKTGMEEKAPGISLFLVEADRPGFRRGRKLQKIGCKGQDTAELFLEDVDVPDTNLLGIEGRGFDHLVTELAQERLVQAVRSIAAAEAVLGWTVDYVTDRQAFGRRLSDFQNTQFKIADIKAECVASRVFVDRCLELHLAGLLDATDAAIAKLTTTELLGRVTDQCLQFFGGWGYMTEFPVARAFVDARMARIAAGTSEIMRQIIARSIIPRDRTR</sequence>
<feature type="domain" description="Acyl-CoA dehydrogenase/oxidase N-terminal" evidence="13">
    <location>
        <begin position="8"/>
        <end position="119"/>
    </location>
</feature>
<dbReference type="Gene3D" id="2.40.110.10">
    <property type="entry name" value="Butyryl-CoA Dehydrogenase, subunit A, domain 2"/>
    <property type="match status" value="1"/>
</dbReference>
<dbReference type="Gene3D" id="1.20.140.10">
    <property type="entry name" value="Butyryl-CoA Dehydrogenase, subunit A, domain 3"/>
    <property type="match status" value="1"/>
</dbReference>
<evidence type="ECO:0000256" key="4">
    <source>
        <dbReference type="ARBA" id="ARBA00022630"/>
    </source>
</evidence>
<proteinExistence type="inferred from homology"/>
<dbReference type="PROSITE" id="PS00073">
    <property type="entry name" value="ACYL_COA_DH_2"/>
    <property type="match status" value="1"/>
</dbReference>
<evidence type="ECO:0000256" key="5">
    <source>
        <dbReference type="ARBA" id="ARBA00022827"/>
    </source>
</evidence>